<sequence length="777" mass="86110">MASKARTENNTRSHVVSRNHLGHLPPELFDKIMFEIDTVSDLAHFIATARFVYHRFRVQRRAVLFRVLHNELGPVLADARFLFSLPCSGPRDAAQHLEWVHTKSEIYHKILQTGISLHPAATPPLEELNGICRTLRQINLLADIYVTARLASFDHGDGAKTPATAPLSLLERRRLLRSLYRRQMLCNVWASGGHSRVLWLEEVAAISNQSTHEGAALGLFGTLESWEMQQIDHVDVFLTHLCLVLVHGQDLQQQQRAGKRPERLLCRQLTDLLTDLDRLVPLAQARRGVVERAARNQLTPAFAGIYGEEVNDHQVPALQGWCQGKFPAPGRDTWDWDLDEAAAVLYAGEGLDVAPCAWLEALRGWDINRFGEGLCQLRQRMWRHLDEMPPQGRAGLLDRWRYAGFCLWDRERVEALKGLGVFGGELRSGWVLPHCYYELPDGTLVENDNDTIVKILLSTISSYKRRNKKNPEKSGIFEVHVGNMTSDASQPPVPISITICGDGGCGKSSITLRLVRSQWTSEYDPTIEDSYSVTRRLDGAVYHLSLTDTAGQEEYRGMWASSNLGADAFLLVYDITSPPSLDALDYFNELIDMEAETRLDNAERARRAGLSPTSTNLPPHHNHNHNPGAGSGGKTVPPVKMVAGNKCDLAEARRVPAAAGLEWARARGCGFMETSARLEVNVEETFALIVRRVEEARRRAERGGGGGGGGGDGELAANSRGMTKPLTPLPPAGEDDEGGGGGGEKDGRRRLGVRGPKMQGDRVGDGGGRFWKKLRCW</sequence>
<dbReference type="SMART" id="SM00173">
    <property type="entry name" value="RAS"/>
    <property type="match status" value="1"/>
</dbReference>
<dbReference type="GO" id="GO:0016020">
    <property type="term" value="C:membrane"/>
    <property type="evidence" value="ECO:0007669"/>
    <property type="project" value="InterPro"/>
</dbReference>
<dbReference type="OrthoDB" id="265044at2759"/>
<dbReference type="PROSITE" id="PS51419">
    <property type="entry name" value="RAB"/>
    <property type="match status" value="1"/>
</dbReference>
<dbReference type="InterPro" id="IPR020849">
    <property type="entry name" value="Small_GTPase_Ras-type"/>
</dbReference>
<evidence type="ECO:0000256" key="3">
    <source>
        <dbReference type="SAM" id="MobiDB-lite"/>
    </source>
</evidence>
<dbReference type="InterPro" id="IPR001806">
    <property type="entry name" value="Small_GTPase"/>
</dbReference>
<dbReference type="PROSITE" id="PS51420">
    <property type="entry name" value="RHO"/>
    <property type="match status" value="1"/>
</dbReference>
<dbReference type="InterPro" id="IPR027417">
    <property type="entry name" value="P-loop_NTPase"/>
</dbReference>
<keyword evidence="5" id="KW-1185">Reference proteome</keyword>
<organism evidence="4 5">
    <name type="scientific">Chaetomium globosum (strain ATCC 6205 / CBS 148.51 / DSM 1962 / NBRC 6347 / NRRL 1970)</name>
    <name type="common">Soil fungus</name>
    <dbReference type="NCBI Taxonomy" id="306901"/>
    <lineage>
        <taxon>Eukaryota</taxon>
        <taxon>Fungi</taxon>
        <taxon>Dikarya</taxon>
        <taxon>Ascomycota</taxon>
        <taxon>Pezizomycotina</taxon>
        <taxon>Sordariomycetes</taxon>
        <taxon>Sordariomycetidae</taxon>
        <taxon>Sordariales</taxon>
        <taxon>Chaetomiaceae</taxon>
        <taxon>Chaetomium</taxon>
    </lineage>
</organism>
<protein>
    <submittedName>
        <fullName evidence="4">Uncharacterized protein</fullName>
    </submittedName>
</protein>
<dbReference type="Gene3D" id="3.40.50.300">
    <property type="entry name" value="P-loop containing nucleotide triphosphate hydrolases"/>
    <property type="match status" value="1"/>
</dbReference>
<keyword evidence="1" id="KW-0547">Nucleotide-binding</keyword>
<dbReference type="PRINTS" id="PR00449">
    <property type="entry name" value="RASTRNSFRMNG"/>
</dbReference>
<evidence type="ECO:0000313" key="4">
    <source>
        <dbReference type="EMBL" id="EAQ83310.1"/>
    </source>
</evidence>
<dbReference type="SMART" id="SM00175">
    <property type="entry name" value="RAB"/>
    <property type="match status" value="1"/>
</dbReference>
<dbReference type="GO" id="GO:0003924">
    <property type="term" value="F:GTPase activity"/>
    <property type="evidence" value="ECO:0007669"/>
    <property type="project" value="InterPro"/>
</dbReference>
<dbReference type="AlphaFoldDB" id="Q2GQP0"/>
<dbReference type="GO" id="GO:0007165">
    <property type="term" value="P:signal transduction"/>
    <property type="evidence" value="ECO:0007669"/>
    <property type="project" value="InterPro"/>
</dbReference>
<feature type="region of interest" description="Disordered" evidence="3">
    <location>
        <begin position="698"/>
        <end position="767"/>
    </location>
</feature>
<dbReference type="PROSITE" id="PS51421">
    <property type="entry name" value="RAS"/>
    <property type="match status" value="1"/>
</dbReference>
<dbReference type="STRING" id="306901.Q2GQP0"/>
<evidence type="ECO:0000313" key="5">
    <source>
        <dbReference type="Proteomes" id="UP000001056"/>
    </source>
</evidence>
<dbReference type="Proteomes" id="UP000001056">
    <property type="component" value="Unassembled WGS sequence"/>
</dbReference>
<feature type="compositionally biased region" description="Gly residues" evidence="3">
    <location>
        <begin position="703"/>
        <end position="713"/>
    </location>
</feature>
<dbReference type="GeneID" id="4396634"/>
<gene>
    <name evidence="4" type="ORF">CHGG_09714</name>
</gene>
<name>Q2GQP0_CHAGB</name>
<dbReference type="RefSeq" id="XP_001227641.1">
    <property type="nucleotide sequence ID" value="XM_001227640.1"/>
</dbReference>
<proteinExistence type="predicted"/>
<dbReference type="NCBIfam" id="TIGR00231">
    <property type="entry name" value="small_GTP"/>
    <property type="match status" value="1"/>
</dbReference>
<dbReference type="SUPFAM" id="SSF52540">
    <property type="entry name" value="P-loop containing nucleoside triphosphate hydrolases"/>
    <property type="match status" value="1"/>
</dbReference>
<dbReference type="InterPro" id="IPR005225">
    <property type="entry name" value="Small_GTP-bd"/>
</dbReference>
<reference evidence="5" key="1">
    <citation type="journal article" date="2015" name="Genome Announc.">
        <title>Draft genome sequence of the cellulolytic fungus Chaetomium globosum.</title>
        <authorList>
            <person name="Cuomo C.A."/>
            <person name="Untereiner W.A."/>
            <person name="Ma L.-J."/>
            <person name="Grabherr M."/>
            <person name="Birren B.W."/>
        </authorList>
    </citation>
    <scope>NUCLEOTIDE SEQUENCE [LARGE SCALE GENOMIC DNA]</scope>
    <source>
        <strain evidence="5">ATCC 6205 / CBS 148.51 / DSM 1962 / NBRC 6347 / NRRL 1970</strain>
    </source>
</reference>
<evidence type="ECO:0000256" key="2">
    <source>
        <dbReference type="ARBA" id="ARBA00023134"/>
    </source>
</evidence>
<dbReference type="eggNOG" id="KOG0395">
    <property type="taxonomic scope" value="Eukaryota"/>
</dbReference>
<feature type="region of interest" description="Disordered" evidence="3">
    <location>
        <begin position="604"/>
        <end position="637"/>
    </location>
</feature>
<dbReference type="EMBL" id="CH408035">
    <property type="protein sequence ID" value="EAQ83310.1"/>
    <property type="molecule type" value="Genomic_DNA"/>
</dbReference>
<keyword evidence="2" id="KW-0342">GTP-binding</keyword>
<accession>Q2GQP0</accession>
<dbReference type="InParanoid" id="Q2GQP0"/>
<dbReference type="VEuPathDB" id="FungiDB:CHGG_09714"/>
<dbReference type="Pfam" id="PF00071">
    <property type="entry name" value="Ras"/>
    <property type="match status" value="2"/>
</dbReference>
<dbReference type="SMART" id="SM00174">
    <property type="entry name" value="RHO"/>
    <property type="match status" value="1"/>
</dbReference>
<dbReference type="HOGENOM" id="CLU_360149_0_0_1"/>
<dbReference type="PANTHER" id="PTHR24070">
    <property type="entry name" value="RAS, DI-RAS, AND RHEB FAMILY MEMBERS OF SMALL GTPASE SUPERFAMILY"/>
    <property type="match status" value="1"/>
</dbReference>
<dbReference type="GO" id="GO:0005525">
    <property type="term" value="F:GTP binding"/>
    <property type="evidence" value="ECO:0007669"/>
    <property type="project" value="UniProtKB-KW"/>
</dbReference>
<evidence type="ECO:0000256" key="1">
    <source>
        <dbReference type="ARBA" id="ARBA00022741"/>
    </source>
</evidence>
<dbReference type="FunFam" id="3.40.50.300:FF:001856">
    <property type="entry name" value="RAS small monomeric GTPase, putative"/>
    <property type="match status" value="1"/>
</dbReference>